<feature type="compositionally biased region" description="Basic and acidic residues" evidence="1">
    <location>
        <begin position="172"/>
        <end position="182"/>
    </location>
</feature>
<feature type="region of interest" description="Disordered" evidence="1">
    <location>
        <begin position="142"/>
        <end position="191"/>
    </location>
</feature>
<reference evidence="2 3" key="1">
    <citation type="submission" date="2013-03" db="EMBL/GenBank/DDBJ databases">
        <title>Salinisphaera hydrothermalis C41B8 Genome Sequencing.</title>
        <authorList>
            <person name="Li C."/>
            <person name="Lai Q."/>
            <person name="Shao Z."/>
        </authorList>
    </citation>
    <scope>NUCLEOTIDE SEQUENCE [LARGE SCALE GENOMIC DNA]</scope>
    <source>
        <strain evidence="2 3">C41B8</strain>
    </source>
</reference>
<organism evidence="2 3">
    <name type="scientific">Salinisphaera hydrothermalis (strain C41B8)</name>
    <dbReference type="NCBI Taxonomy" id="1304275"/>
    <lineage>
        <taxon>Bacteria</taxon>
        <taxon>Pseudomonadati</taxon>
        <taxon>Pseudomonadota</taxon>
        <taxon>Gammaproteobacteria</taxon>
        <taxon>Salinisphaerales</taxon>
        <taxon>Salinisphaeraceae</taxon>
        <taxon>Salinisphaera</taxon>
    </lineage>
</organism>
<feature type="region of interest" description="Disordered" evidence="1">
    <location>
        <begin position="1"/>
        <end position="74"/>
    </location>
</feature>
<dbReference type="STRING" id="1304275.C41B8_05418"/>
<gene>
    <name evidence="2" type="ORF">C41B8_05418</name>
</gene>
<dbReference type="EMBL" id="APNK01000005">
    <property type="protein sequence ID" value="KEZ78315.1"/>
    <property type="molecule type" value="Genomic_DNA"/>
</dbReference>
<name>A0A084INN1_SALHC</name>
<evidence type="ECO:0000313" key="2">
    <source>
        <dbReference type="EMBL" id="KEZ78315.1"/>
    </source>
</evidence>
<feature type="compositionally biased region" description="Basic and acidic residues" evidence="1">
    <location>
        <begin position="19"/>
        <end position="37"/>
    </location>
</feature>
<protein>
    <submittedName>
        <fullName evidence="2">Uncharacterized protein</fullName>
    </submittedName>
</protein>
<evidence type="ECO:0000313" key="3">
    <source>
        <dbReference type="Proteomes" id="UP000028302"/>
    </source>
</evidence>
<evidence type="ECO:0000256" key="1">
    <source>
        <dbReference type="SAM" id="MobiDB-lite"/>
    </source>
</evidence>
<proteinExistence type="predicted"/>
<feature type="compositionally biased region" description="Basic and acidic residues" evidence="1">
    <location>
        <begin position="48"/>
        <end position="58"/>
    </location>
</feature>
<comment type="caution">
    <text evidence="2">The sequence shown here is derived from an EMBL/GenBank/DDBJ whole genome shotgun (WGS) entry which is preliminary data.</text>
</comment>
<sequence>MAQGQRRNSPTRQPSAQERTAHAAEAETTHEVEREHQTPAAAGAEASTVEHGDGDIDWVRPSSLDAPPPRPGMVQRWKRHELGGAPDTRNWQRALREGWRPRAADTVDEAFSSMKTTVEGKGVISAEGLILCEMPAKAAGKRTEHYRSQTARQMQGVEADLHRTQSPGGPRISKDHRSRTDQGRLPNVAGD</sequence>
<dbReference type="Proteomes" id="UP000028302">
    <property type="component" value="Unassembled WGS sequence"/>
</dbReference>
<dbReference type="AlphaFoldDB" id="A0A084INN1"/>
<feature type="compositionally biased region" description="Polar residues" evidence="1">
    <location>
        <begin position="1"/>
        <end position="17"/>
    </location>
</feature>
<dbReference type="RefSeq" id="WP_037335190.1">
    <property type="nucleotide sequence ID" value="NZ_APNK01000005.1"/>
</dbReference>
<keyword evidence="3" id="KW-1185">Reference proteome</keyword>
<accession>A0A084INN1</accession>